<evidence type="ECO:0000259" key="1">
    <source>
        <dbReference type="Pfam" id="PF18930"/>
    </source>
</evidence>
<comment type="caution">
    <text evidence="2">The sequence shown here is derived from an EMBL/GenBank/DDBJ whole genome shotgun (WGS) entry which is preliminary data.</text>
</comment>
<organism evidence="2 3">
    <name type="scientific">Candidatus Berkelbacteria bacterium Licking1014_85</name>
    <dbReference type="NCBI Taxonomy" id="2017148"/>
    <lineage>
        <taxon>Bacteria</taxon>
        <taxon>Candidatus Berkelbacteria</taxon>
    </lineage>
</organism>
<evidence type="ECO:0000313" key="2">
    <source>
        <dbReference type="EMBL" id="TSC93778.1"/>
    </source>
</evidence>
<dbReference type="InterPro" id="IPR044044">
    <property type="entry name" value="DUF5679"/>
</dbReference>
<dbReference type="Pfam" id="PF18930">
    <property type="entry name" value="DUF5679"/>
    <property type="match status" value="1"/>
</dbReference>
<name>A0A554LLP7_9BACT</name>
<dbReference type="Proteomes" id="UP000315589">
    <property type="component" value="Unassembled WGS sequence"/>
</dbReference>
<gene>
    <name evidence="2" type="ORF">CEN91_119</name>
</gene>
<sequence length="42" mass="4729">MRCGENKEMNVTEEVPTKNGAIMVKGTCKDCGCKMCKFKKKE</sequence>
<feature type="domain" description="DUF5679" evidence="1">
    <location>
        <begin position="2"/>
        <end position="38"/>
    </location>
</feature>
<accession>A0A554LLP7</accession>
<proteinExistence type="predicted"/>
<evidence type="ECO:0000313" key="3">
    <source>
        <dbReference type="Proteomes" id="UP000315589"/>
    </source>
</evidence>
<reference evidence="2 3" key="1">
    <citation type="submission" date="2017-07" db="EMBL/GenBank/DDBJ databases">
        <title>Mechanisms for carbon and nitrogen cycling indicate functional differentiation within the Candidate Phyla Radiation.</title>
        <authorList>
            <person name="Danczak R.E."/>
            <person name="Johnston M.D."/>
            <person name="Kenah C."/>
            <person name="Slattery M."/>
            <person name="Wrighton K.C."/>
            <person name="Wilkins M.J."/>
        </authorList>
    </citation>
    <scope>NUCLEOTIDE SEQUENCE [LARGE SCALE GENOMIC DNA]</scope>
    <source>
        <strain evidence="2">Licking1014_85</strain>
    </source>
</reference>
<protein>
    <recommendedName>
        <fullName evidence="1">DUF5679 domain-containing protein</fullName>
    </recommendedName>
</protein>
<dbReference type="EMBL" id="VMGI01000010">
    <property type="protein sequence ID" value="TSC93778.1"/>
    <property type="molecule type" value="Genomic_DNA"/>
</dbReference>
<dbReference type="AlphaFoldDB" id="A0A554LLP7"/>